<organism evidence="5 6">
    <name type="scientific">Bugula neritina</name>
    <name type="common">Brown bryozoan</name>
    <name type="synonym">Sertularia neritina</name>
    <dbReference type="NCBI Taxonomy" id="10212"/>
    <lineage>
        <taxon>Eukaryota</taxon>
        <taxon>Metazoa</taxon>
        <taxon>Spiralia</taxon>
        <taxon>Lophotrochozoa</taxon>
        <taxon>Bryozoa</taxon>
        <taxon>Gymnolaemata</taxon>
        <taxon>Cheilostomatida</taxon>
        <taxon>Flustrina</taxon>
        <taxon>Buguloidea</taxon>
        <taxon>Bugulidae</taxon>
        <taxon>Bugula</taxon>
    </lineage>
</organism>
<evidence type="ECO:0000313" key="6">
    <source>
        <dbReference type="Proteomes" id="UP000593567"/>
    </source>
</evidence>
<dbReference type="InterPro" id="IPR018247">
    <property type="entry name" value="EF_Hand_1_Ca_BS"/>
</dbReference>
<keyword evidence="3" id="KW-0106">Calcium</keyword>
<proteinExistence type="predicted"/>
<dbReference type="EMBL" id="VXIV02001146">
    <property type="protein sequence ID" value="KAF6034130.1"/>
    <property type="molecule type" value="Genomic_DNA"/>
</dbReference>
<dbReference type="InterPro" id="IPR002048">
    <property type="entry name" value="EF_hand_dom"/>
</dbReference>
<dbReference type="PANTHER" id="PTHR20875">
    <property type="entry name" value="EF-HAND CALCIUM-BINDING DOMAIN-CONTAINING PROTEIN 6-RELATED"/>
    <property type="match status" value="1"/>
</dbReference>
<sequence>MAAIALRIMYISINIQEKIILNSVDTCHSRIVVMAASGEMLTVSRPGTSASFGFRPDSKLRISRPNLSRSQTNLKPIERSSPSPGVVNPNLSSIEVENLLRSQVKNNYVKLLQGFRNYDINRIDAVSKGEFRRVLEAFALSLTSEQFESIIAKVPTDRSGALLYVEFLERFYGKDKLSKDDFAASYRVVKTPVKQPVEVNMDMVEKQLQEKIKLNAKDFIKSFHLFDYNRDGRIQRHDFRKVLDNNAIKLNDSQFEKLWMRYDFHHTGTMDYKDFLRRLGVKIMQPLSQVNKPPSFGVNTRAPAKPANESVSPLKHLNIDQLDREFRRRMRTNYVNVKRALNACDKNNDGFISLVDLRAVLSAFTIPMSEQLFVQLMERAQIKASGQVCWGVVLSKFQDPQSEGNGQSIPIKSNHKYFPVKQYNEEATSDELWNLLHRHVTSAYGSFKNAFLQMDEGHTGRISKKDIKKVLQNFKIRLSKSQLNKLMKRLDPEDSNSIDYQSFLSIFEPRYNEEQKPVILAWDTVDEILCQKLTENWSIISPKLKSYDPLNSAKINKSLLRKIITQYCIPISDDHFNYMISRLEDYEGDKVNYIEWLSKLGVDVQPGDITGLSTQIFNSHNTELDKRYHDQLSRHVETDKNLLDRTAFMTPEEVLIRLRDRMLQHKKSIRDAFLLFDKKNSGKISKKDFKQVLVQQGMLLDDEMFSQVCNLLNFHRGYMDYYSFISSFDVPKDQQGSIMSDIKQSGNHKMKLKRNYAAN</sequence>
<dbReference type="Pfam" id="PF08976">
    <property type="entry name" value="EF-hand_11"/>
    <property type="match status" value="2"/>
</dbReference>
<keyword evidence="2" id="KW-0677">Repeat</keyword>
<dbReference type="FunFam" id="1.10.238.10:FF:000121">
    <property type="entry name" value="EF-hand calcium-binding domain-containing protein 6"/>
    <property type="match status" value="1"/>
</dbReference>
<evidence type="ECO:0000313" key="5">
    <source>
        <dbReference type="EMBL" id="KAF6034130.1"/>
    </source>
</evidence>
<comment type="caution">
    <text evidence="5">The sequence shown here is derived from an EMBL/GenBank/DDBJ whole genome shotgun (WGS) entry which is preliminary data.</text>
</comment>
<dbReference type="InterPro" id="IPR011992">
    <property type="entry name" value="EF-hand-dom_pair"/>
</dbReference>
<accession>A0A7J7K693</accession>
<dbReference type="GO" id="GO:0005509">
    <property type="term" value="F:calcium ion binding"/>
    <property type="evidence" value="ECO:0007669"/>
    <property type="project" value="InterPro"/>
</dbReference>
<feature type="domain" description="EF-hand" evidence="4">
    <location>
        <begin position="664"/>
        <end position="699"/>
    </location>
</feature>
<keyword evidence="6" id="KW-1185">Reference proteome</keyword>
<gene>
    <name evidence="5" type="ORF">EB796_007560</name>
</gene>
<evidence type="ECO:0000256" key="3">
    <source>
        <dbReference type="ARBA" id="ARBA00022837"/>
    </source>
</evidence>
<feature type="domain" description="EF-hand" evidence="4">
    <location>
        <begin position="442"/>
        <end position="477"/>
    </location>
</feature>
<name>A0A7J7K693_BUGNE</name>
<dbReference type="Proteomes" id="UP000593567">
    <property type="component" value="Unassembled WGS sequence"/>
</dbReference>
<evidence type="ECO:0000256" key="2">
    <source>
        <dbReference type="ARBA" id="ARBA00022737"/>
    </source>
</evidence>
<dbReference type="InterPro" id="IPR015070">
    <property type="entry name" value="EF_hand_DJBP"/>
</dbReference>
<dbReference type="PANTHER" id="PTHR20875:SF2">
    <property type="entry name" value="EF-HAND CALCIUM-BINDING DOMAIN-CONTAINING PROTEIN 6"/>
    <property type="match status" value="1"/>
</dbReference>
<dbReference type="Pfam" id="PF13405">
    <property type="entry name" value="EF-hand_6"/>
    <property type="match status" value="1"/>
</dbReference>
<dbReference type="AlphaFoldDB" id="A0A7J7K693"/>
<dbReference type="Gene3D" id="1.10.238.10">
    <property type="entry name" value="EF-hand"/>
    <property type="match status" value="6"/>
</dbReference>
<dbReference type="Pfam" id="PF13499">
    <property type="entry name" value="EF-hand_7"/>
    <property type="match status" value="1"/>
</dbReference>
<evidence type="ECO:0000259" key="4">
    <source>
        <dbReference type="PROSITE" id="PS50222"/>
    </source>
</evidence>
<keyword evidence="1" id="KW-0597">Phosphoprotein</keyword>
<feature type="domain" description="EF-hand" evidence="4">
    <location>
        <begin position="214"/>
        <end position="249"/>
    </location>
</feature>
<dbReference type="PROSITE" id="PS00018">
    <property type="entry name" value="EF_HAND_1"/>
    <property type="match status" value="2"/>
</dbReference>
<feature type="domain" description="EF-hand" evidence="4">
    <location>
        <begin position="332"/>
        <end position="367"/>
    </location>
</feature>
<dbReference type="InterPro" id="IPR052603">
    <property type="entry name" value="EFCB6"/>
</dbReference>
<dbReference type="OrthoDB" id="26525at2759"/>
<reference evidence="5" key="1">
    <citation type="submission" date="2020-06" db="EMBL/GenBank/DDBJ databases">
        <title>Draft genome of Bugula neritina, a colonial animal packing powerful symbionts and potential medicines.</title>
        <authorList>
            <person name="Rayko M."/>
        </authorList>
    </citation>
    <scope>NUCLEOTIDE SEQUENCE [LARGE SCALE GENOMIC DNA]</scope>
    <source>
        <strain evidence="5">Kwan_BN1</strain>
    </source>
</reference>
<dbReference type="SMART" id="SM00054">
    <property type="entry name" value="EFh"/>
    <property type="match status" value="7"/>
</dbReference>
<evidence type="ECO:0000256" key="1">
    <source>
        <dbReference type="ARBA" id="ARBA00022553"/>
    </source>
</evidence>
<protein>
    <submittedName>
        <fullName evidence="5">EFCAB6</fullName>
    </submittedName>
</protein>
<dbReference type="CDD" id="cd00051">
    <property type="entry name" value="EFh"/>
    <property type="match status" value="1"/>
</dbReference>
<dbReference type="SUPFAM" id="SSF47473">
    <property type="entry name" value="EF-hand"/>
    <property type="match status" value="4"/>
</dbReference>
<dbReference type="PROSITE" id="PS50222">
    <property type="entry name" value="EF_HAND_2"/>
    <property type="match status" value="4"/>
</dbReference>